<keyword evidence="1" id="KW-0732">Signal</keyword>
<dbReference type="EMBL" id="WOXT01000002">
    <property type="protein sequence ID" value="MUV14270.1"/>
    <property type="molecule type" value="Genomic_DNA"/>
</dbReference>
<evidence type="ECO:0000313" key="2">
    <source>
        <dbReference type="EMBL" id="MUV14270.1"/>
    </source>
</evidence>
<sequence>MNWMACIRPLLLIGIATWSLSPARAPAAVPDAVAAPPASPQLEANRLIDGLERQRPLFLFDMHGNANEDLQRLMQLRFGATAATEAAIDRMQNASRQEELVNALYHVMGYVKDPAAIPWLEKKLASQQRERVYEHLLPLWQYGFSNSYGVGDWPWLTGQDRWIAFFIAAHARERSVERRRALLDILEGFDRPAAQQFFSDYRTSVRDPGERLLVETYLHDRGVAVDDARIAEAIKALQGDRDNRDLLLGTGYALRHAAYIPYLIRTFDVESQRTPDRYESRELLRRITLLDNLHTARDWRTWYAQHGDQTRAQWVAAASAELRARLARDPVAAKAWFEDRVYVWDDIAFLDVVRTELVLRPDFHDLIATWINLTYHTGNRSLLAPLAKAIAQSPTLSARSREMLGERGYLPREEERSWEREVGLDNYRL</sequence>
<gene>
    <name evidence="2" type="ORF">GN331_08635</name>
</gene>
<keyword evidence="3" id="KW-1185">Reference proteome</keyword>
<dbReference type="Proteomes" id="UP000479692">
    <property type="component" value="Unassembled WGS sequence"/>
</dbReference>
<evidence type="ECO:0008006" key="4">
    <source>
        <dbReference type="Google" id="ProtNLM"/>
    </source>
</evidence>
<organism evidence="2 3">
    <name type="scientific">Noviluteimonas gilva</name>
    <dbReference type="NCBI Taxonomy" id="2682097"/>
    <lineage>
        <taxon>Bacteria</taxon>
        <taxon>Pseudomonadati</taxon>
        <taxon>Pseudomonadota</taxon>
        <taxon>Gammaproteobacteria</taxon>
        <taxon>Lysobacterales</taxon>
        <taxon>Lysobacteraceae</taxon>
        <taxon>Noviluteimonas</taxon>
    </lineage>
</organism>
<name>A0A7C9HM73_9GAMM</name>
<protein>
    <recommendedName>
        <fullName evidence="4">DUF4034 domain-containing protein</fullName>
    </recommendedName>
</protein>
<dbReference type="RefSeq" id="WP_156641571.1">
    <property type="nucleotide sequence ID" value="NZ_WOXT01000002.1"/>
</dbReference>
<proteinExistence type="predicted"/>
<evidence type="ECO:0000256" key="1">
    <source>
        <dbReference type="SAM" id="SignalP"/>
    </source>
</evidence>
<feature type="signal peptide" evidence="1">
    <location>
        <begin position="1"/>
        <end position="27"/>
    </location>
</feature>
<reference evidence="2 3" key="1">
    <citation type="submission" date="2019-12" db="EMBL/GenBank/DDBJ databases">
        <authorList>
            <person name="Xu J."/>
        </authorList>
    </citation>
    <scope>NUCLEOTIDE SEQUENCE [LARGE SCALE GENOMIC DNA]</scope>
    <source>
        <strain evidence="2 3">HX-5-24</strain>
    </source>
</reference>
<accession>A0A7C9HM73</accession>
<feature type="chain" id="PRO_5028891468" description="DUF4034 domain-containing protein" evidence="1">
    <location>
        <begin position="28"/>
        <end position="429"/>
    </location>
</feature>
<evidence type="ECO:0000313" key="3">
    <source>
        <dbReference type="Proteomes" id="UP000479692"/>
    </source>
</evidence>
<dbReference type="AlphaFoldDB" id="A0A7C9HM73"/>
<comment type="caution">
    <text evidence="2">The sequence shown here is derived from an EMBL/GenBank/DDBJ whole genome shotgun (WGS) entry which is preliminary data.</text>
</comment>